<dbReference type="RefSeq" id="WP_176968809.1">
    <property type="nucleotide sequence ID" value="NZ_FNON01000005.1"/>
</dbReference>
<name>A0A1H3K0H1_9PSEU</name>
<dbReference type="PROSITE" id="PS51534">
    <property type="entry name" value="SEFIR"/>
    <property type="match status" value="1"/>
</dbReference>
<feature type="domain" description="SEFIR" evidence="1">
    <location>
        <begin position="4"/>
        <end position="145"/>
    </location>
</feature>
<dbReference type="InterPro" id="IPR013568">
    <property type="entry name" value="SEFIR_dom"/>
</dbReference>
<evidence type="ECO:0000313" key="2">
    <source>
        <dbReference type="EMBL" id="SDY45004.1"/>
    </source>
</evidence>
<protein>
    <submittedName>
        <fullName evidence="2">SEFIR domain-containing protein</fullName>
    </submittedName>
</protein>
<dbReference type="Gene3D" id="3.40.50.11530">
    <property type="match status" value="1"/>
</dbReference>
<reference evidence="2 3" key="1">
    <citation type="submission" date="2016-10" db="EMBL/GenBank/DDBJ databases">
        <authorList>
            <person name="de Groot N.N."/>
        </authorList>
    </citation>
    <scope>NUCLEOTIDE SEQUENCE [LARGE SCALE GENOMIC DNA]</scope>
    <source>
        <strain evidence="2 3">CPCC 202699</strain>
    </source>
</reference>
<evidence type="ECO:0000259" key="1">
    <source>
        <dbReference type="PROSITE" id="PS51534"/>
    </source>
</evidence>
<keyword evidence="3" id="KW-1185">Reference proteome</keyword>
<dbReference type="Proteomes" id="UP000199515">
    <property type="component" value="Unassembled WGS sequence"/>
</dbReference>
<dbReference type="EMBL" id="FNON01000005">
    <property type="protein sequence ID" value="SDY45004.1"/>
    <property type="molecule type" value="Genomic_DNA"/>
</dbReference>
<proteinExistence type="predicted"/>
<gene>
    <name evidence="2" type="ORF">SAMN05421504_105589</name>
</gene>
<sequence>MPQSPRVFLSYTHDDDRHCADVLDFATFLTRHGIDVVIDVWAGVDRQDWQAWMARHIPEMDYVIVVASAGYRRMGDGFGPNDRNRGGQAEAAILRDLLQGDRAKWTAKILPVLLPGHEIDEIPLFLQPRAADRYPITSLTPAGTESLLRALTRQAAHIRPPLGTLPVLPPQTGPGAVHAEPSLTWTPLPEPLPVIWRSELTAADYHPQGATVELHLVPVTPGFRHGVKELQTISLPALGREQGFFTPAEGLEVSSSDTAVWANSTDRATGTGVAVHRSGQRSCWFQLPLDQIGSVLDEADLTEHLGRMLGLLTGIDLPLADSVAPTIGMDPVGLVRLGRPDPSATTITFPLQQRVRIRFDAEESIPSEALRHSAGAVAEELTARLATALQD</sequence>
<dbReference type="Pfam" id="PF08357">
    <property type="entry name" value="SEFIR"/>
    <property type="match status" value="1"/>
</dbReference>
<accession>A0A1H3K0H1</accession>
<dbReference type="STRING" id="589385.SAMN05421504_105589"/>
<organism evidence="2 3">
    <name type="scientific">Amycolatopsis xylanica</name>
    <dbReference type="NCBI Taxonomy" id="589385"/>
    <lineage>
        <taxon>Bacteria</taxon>
        <taxon>Bacillati</taxon>
        <taxon>Actinomycetota</taxon>
        <taxon>Actinomycetes</taxon>
        <taxon>Pseudonocardiales</taxon>
        <taxon>Pseudonocardiaceae</taxon>
        <taxon>Amycolatopsis</taxon>
    </lineage>
</organism>
<evidence type="ECO:0000313" key="3">
    <source>
        <dbReference type="Proteomes" id="UP000199515"/>
    </source>
</evidence>
<dbReference type="AlphaFoldDB" id="A0A1H3K0H1"/>
<dbReference type="InterPro" id="IPR035897">
    <property type="entry name" value="Toll_tir_struct_dom_sf"/>
</dbReference>
<dbReference type="SUPFAM" id="SSF52200">
    <property type="entry name" value="Toll/Interleukin receptor TIR domain"/>
    <property type="match status" value="1"/>
</dbReference>